<dbReference type="EMBL" id="CAEZVH010000065">
    <property type="protein sequence ID" value="CAB4626682.1"/>
    <property type="molecule type" value="Genomic_DNA"/>
</dbReference>
<gene>
    <name evidence="2" type="ORF">UFOPK1951_00636</name>
</gene>
<reference evidence="2" key="1">
    <citation type="submission" date="2020-05" db="EMBL/GenBank/DDBJ databases">
        <authorList>
            <person name="Chiriac C."/>
            <person name="Salcher M."/>
            <person name="Ghai R."/>
            <person name="Kavagutti S V."/>
        </authorList>
    </citation>
    <scope>NUCLEOTIDE SEQUENCE</scope>
</reference>
<proteinExistence type="predicted"/>
<feature type="region of interest" description="Disordered" evidence="1">
    <location>
        <begin position="69"/>
        <end position="94"/>
    </location>
</feature>
<sequence>MLPLPGITLKTPSGSPAFTASSPKRIAESGVYSAGFNTTVFPAASAGAKPQPAIGIGKFQGTIMPTTPSGSLNVTSMPPGTGICRPNKRSGAAA</sequence>
<evidence type="ECO:0000313" key="2">
    <source>
        <dbReference type="EMBL" id="CAB4626682.1"/>
    </source>
</evidence>
<organism evidence="2">
    <name type="scientific">freshwater metagenome</name>
    <dbReference type="NCBI Taxonomy" id="449393"/>
    <lineage>
        <taxon>unclassified sequences</taxon>
        <taxon>metagenomes</taxon>
        <taxon>ecological metagenomes</taxon>
    </lineage>
</organism>
<accession>A0A6J6IQ18</accession>
<name>A0A6J6IQ18_9ZZZZ</name>
<dbReference type="AlphaFoldDB" id="A0A6J6IQ18"/>
<evidence type="ECO:0000256" key="1">
    <source>
        <dbReference type="SAM" id="MobiDB-lite"/>
    </source>
</evidence>
<protein>
    <submittedName>
        <fullName evidence="2">Unannotated protein</fullName>
    </submittedName>
</protein>
<feature type="compositionally biased region" description="Polar residues" evidence="1">
    <location>
        <begin position="69"/>
        <end position="78"/>
    </location>
</feature>